<dbReference type="EMBL" id="FOKG01000013">
    <property type="protein sequence ID" value="SFB48438.1"/>
    <property type="molecule type" value="Genomic_DNA"/>
</dbReference>
<accession>A0A1I1BI32</accession>
<evidence type="ECO:0000256" key="1">
    <source>
        <dbReference type="ARBA" id="ARBA00004651"/>
    </source>
</evidence>
<evidence type="ECO:0000256" key="6">
    <source>
        <dbReference type="ARBA" id="ARBA00023136"/>
    </source>
</evidence>
<sequence>MRASELLTKRPPGTLTDCAVLLSRLSLAVVFFAHGLDALRNLGVSGVVEMQRESGIPLPEIAGPFTVYVELIGGPLLALGGLTRLVAMALAGLMLGALSFIHVSYGIFVENGGFELVLVLAVACVVLAVTGPGRYSVDALVSRLGPRAPVAERVRV</sequence>
<dbReference type="STRING" id="490629.SAMN05216266_113141"/>
<dbReference type="PANTHER" id="PTHR33452:SF1">
    <property type="entry name" value="INNER MEMBRANE PROTEIN YPHA-RELATED"/>
    <property type="match status" value="1"/>
</dbReference>
<comment type="subcellular location">
    <subcellularLocation>
        <location evidence="1">Cell membrane</location>
        <topology evidence="1">Multi-pass membrane protein</topology>
    </subcellularLocation>
</comment>
<dbReference type="AlphaFoldDB" id="A0A1I1BI32"/>
<protein>
    <submittedName>
        <fullName evidence="8">Putative oxidoreductase</fullName>
    </submittedName>
</protein>
<evidence type="ECO:0000256" key="2">
    <source>
        <dbReference type="ARBA" id="ARBA00006679"/>
    </source>
</evidence>
<gene>
    <name evidence="8" type="ORF">SAMN05216266_113141</name>
</gene>
<dbReference type="RefSeq" id="WP_091675051.1">
    <property type="nucleotide sequence ID" value="NZ_FOKG01000013.1"/>
</dbReference>
<evidence type="ECO:0000256" key="5">
    <source>
        <dbReference type="ARBA" id="ARBA00022989"/>
    </source>
</evidence>
<comment type="similarity">
    <text evidence="2">Belongs to the DoxX family.</text>
</comment>
<dbReference type="PANTHER" id="PTHR33452">
    <property type="entry name" value="OXIDOREDUCTASE CATD-RELATED"/>
    <property type="match status" value="1"/>
</dbReference>
<evidence type="ECO:0000256" key="4">
    <source>
        <dbReference type="ARBA" id="ARBA00022692"/>
    </source>
</evidence>
<dbReference type="InterPro" id="IPR051907">
    <property type="entry name" value="DoxX-like_oxidoreductase"/>
</dbReference>
<keyword evidence="6 7" id="KW-0472">Membrane</keyword>
<dbReference type="OrthoDB" id="1122432at2"/>
<keyword evidence="3" id="KW-1003">Cell membrane</keyword>
<name>A0A1I1BI32_9PSEU</name>
<keyword evidence="4 7" id="KW-0812">Transmembrane</keyword>
<evidence type="ECO:0000256" key="3">
    <source>
        <dbReference type="ARBA" id="ARBA00022475"/>
    </source>
</evidence>
<proteinExistence type="inferred from homology"/>
<organism evidence="8 9">
    <name type="scientific">Amycolatopsis marina</name>
    <dbReference type="NCBI Taxonomy" id="490629"/>
    <lineage>
        <taxon>Bacteria</taxon>
        <taxon>Bacillati</taxon>
        <taxon>Actinomycetota</taxon>
        <taxon>Actinomycetes</taxon>
        <taxon>Pseudonocardiales</taxon>
        <taxon>Pseudonocardiaceae</taxon>
        <taxon>Amycolatopsis</taxon>
    </lineage>
</organism>
<dbReference type="Pfam" id="PF07681">
    <property type="entry name" value="DoxX"/>
    <property type="match status" value="1"/>
</dbReference>
<keyword evidence="9" id="KW-1185">Reference proteome</keyword>
<evidence type="ECO:0000313" key="8">
    <source>
        <dbReference type="EMBL" id="SFB48438.1"/>
    </source>
</evidence>
<reference evidence="9" key="1">
    <citation type="submission" date="2016-10" db="EMBL/GenBank/DDBJ databases">
        <authorList>
            <person name="Varghese N."/>
            <person name="Submissions S."/>
        </authorList>
    </citation>
    <scope>NUCLEOTIDE SEQUENCE [LARGE SCALE GENOMIC DNA]</scope>
    <source>
        <strain evidence="9">CGMCC 4.3568</strain>
    </source>
</reference>
<dbReference type="Proteomes" id="UP000243799">
    <property type="component" value="Unassembled WGS sequence"/>
</dbReference>
<keyword evidence="5 7" id="KW-1133">Transmembrane helix</keyword>
<dbReference type="InterPro" id="IPR032808">
    <property type="entry name" value="DoxX"/>
</dbReference>
<dbReference type="GO" id="GO:0005886">
    <property type="term" value="C:plasma membrane"/>
    <property type="evidence" value="ECO:0007669"/>
    <property type="project" value="UniProtKB-SubCell"/>
</dbReference>
<feature type="transmembrane region" description="Helical" evidence="7">
    <location>
        <begin position="114"/>
        <end position="137"/>
    </location>
</feature>
<feature type="transmembrane region" description="Helical" evidence="7">
    <location>
        <begin position="85"/>
        <end position="108"/>
    </location>
</feature>
<evidence type="ECO:0000256" key="7">
    <source>
        <dbReference type="SAM" id="Phobius"/>
    </source>
</evidence>
<evidence type="ECO:0000313" key="9">
    <source>
        <dbReference type="Proteomes" id="UP000243799"/>
    </source>
</evidence>